<dbReference type="Pfam" id="PF25084">
    <property type="entry name" value="LbH_EIF2B"/>
    <property type="match status" value="1"/>
</dbReference>
<evidence type="ECO:0000313" key="9">
    <source>
        <dbReference type="EMBL" id="OEH92910.1"/>
    </source>
</evidence>
<dbReference type="InterPro" id="IPR011004">
    <property type="entry name" value="Trimer_LpxA-like_sf"/>
</dbReference>
<reference evidence="9 10" key="1">
    <citation type="submission" date="2016-08" db="EMBL/GenBank/DDBJ databases">
        <title>Genome of Bacillus solimangrovi GH2-4.</title>
        <authorList>
            <person name="Lim S."/>
            <person name="Kim B.-C."/>
        </authorList>
    </citation>
    <scope>NUCLEOTIDE SEQUENCE [LARGE SCALE GENOMIC DNA]</scope>
    <source>
        <strain evidence="9 10">GH2-4</strain>
    </source>
</reference>
<comment type="caution">
    <text evidence="9">The sequence shown here is derived from an EMBL/GenBank/DDBJ whole genome shotgun (WGS) entry which is preliminary data.</text>
</comment>
<dbReference type="Gene3D" id="2.160.10.10">
    <property type="entry name" value="Hexapeptide repeat proteins"/>
    <property type="match status" value="1"/>
</dbReference>
<feature type="domain" description="EIF2B subunit epsilon/gamma LbH" evidence="8">
    <location>
        <begin position="248"/>
        <end position="351"/>
    </location>
</feature>
<dbReference type="STRING" id="1305675.BFG57_14650"/>
<dbReference type="Pfam" id="PF00483">
    <property type="entry name" value="NTP_transferase"/>
    <property type="match status" value="1"/>
</dbReference>
<dbReference type="Gene3D" id="3.40.120.10">
    <property type="entry name" value="Alpha-D-Glucose-1,6-Bisphosphate, subunit A, domain 3"/>
    <property type="match status" value="1"/>
</dbReference>
<dbReference type="InterPro" id="IPR029044">
    <property type="entry name" value="Nucleotide-diphossugar_trans"/>
</dbReference>
<evidence type="ECO:0000256" key="5">
    <source>
        <dbReference type="ARBA" id="ARBA00022917"/>
    </source>
</evidence>
<keyword evidence="4" id="KW-0396">Initiation factor</keyword>
<dbReference type="InterPro" id="IPR016055">
    <property type="entry name" value="A-D-PHexomutase_a/b/a-I/II/III"/>
</dbReference>
<dbReference type="Pfam" id="PF02878">
    <property type="entry name" value="PGM_PMM_I"/>
    <property type="match status" value="1"/>
</dbReference>
<evidence type="ECO:0000313" key="10">
    <source>
        <dbReference type="Proteomes" id="UP000095209"/>
    </source>
</evidence>
<dbReference type="Proteomes" id="UP000095209">
    <property type="component" value="Unassembled WGS sequence"/>
</dbReference>
<keyword evidence="5" id="KW-0648">Protein biosynthesis</keyword>
<evidence type="ECO:0000256" key="1">
    <source>
        <dbReference type="ARBA" id="ARBA00004514"/>
    </source>
</evidence>
<sequence>MKAIVLAGGKGTRLRPLTCHLSKPMLPILEKPVLHYLVETLLHNGIDKIALTVEHNATAIKEYFQDGEEYGLAVEYFEEESPQGTAGAIRYAKSFCEDTFFVMSGDVVTDVDLKNAFRFHRAHGGIATIFAKEVANPEEYGVLTVGDNQIITSFEEKPRDMKRENALVNTGMYIFNSEILKYLDDNNTKDISRDLIPKLLKSEEKIFAYEFSEYWIDIGDVIQYRQVHEDILLKKVNVNVLGKWNEQKQIWKGEDVWIEEGADIEGPVYIGSSAIIRTGARIEPFSVIGHRTEVQPNASVKRCIIWHNSYIGRNSELRGAIIAEKNVLIDNVSVFEDSIIGSSNTVGRNVIIKPGVKVWPLKNIHNDCVLGRTLYWGGHQPAALFSSHSISGKANVTIKPELIVALSCAYNDILQLGDEIVVGADGHSYSELLKEIFINTVRSGGNNVLEVRGIQIPIFCIAIASRKRSKCGVFFQMRGEDVFISCFDQNGEPINSKAQYELERAITHRSFNHLPIEKIGKYHRMERSSQLFSLHRMKLDKRFFIYEKPCYLSAWENVKNKLIVEGNFEVVRYEDAISIKFEPHGWIYITYLESKQLVIIYSDMKIPLIFIDYVNEKINQYQRV</sequence>
<feature type="domain" description="Nucleotidyl transferase" evidence="6">
    <location>
        <begin position="2"/>
        <end position="231"/>
    </location>
</feature>
<dbReference type="RefSeq" id="WP_069717088.1">
    <property type="nucleotide sequence ID" value="NZ_MJEH01000021.1"/>
</dbReference>
<dbReference type="SUPFAM" id="SSF53738">
    <property type="entry name" value="Phosphoglucomutase, first 3 domains"/>
    <property type="match status" value="1"/>
</dbReference>
<evidence type="ECO:0000256" key="3">
    <source>
        <dbReference type="ARBA" id="ARBA00022490"/>
    </source>
</evidence>
<dbReference type="CDD" id="cd04181">
    <property type="entry name" value="NTP_transferase"/>
    <property type="match status" value="1"/>
</dbReference>
<dbReference type="SUPFAM" id="SSF51161">
    <property type="entry name" value="Trimeric LpxA-like enzymes"/>
    <property type="match status" value="1"/>
</dbReference>
<evidence type="ECO:0000259" key="8">
    <source>
        <dbReference type="Pfam" id="PF25084"/>
    </source>
</evidence>
<keyword evidence="3" id="KW-0963">Cytoplasm</keyword>
<dbReference type="Gene3D" id="3.90.550.10">
    <property type="entry name" value="Spore Coat Polysaccharide Biosynthesis Protein SpsA, Chain A"/>
    <property type="match status" value="1"/>
</dbReference>
<evidence type="ECO:0008006" key="11">
    <source>
        <dbReference type="Google" id="ProtNLM"/>
    </source>
</evidence>
<dbReference type="PANTHER" id="PTHR22572">
    <property type="entry name" value="SUGAR-1-PHOSPHATE GUANYL TRANSFERASE"/>
    <property type="match status" value="1"/>
</dbReference>
<dbReference type="InterPro" id="IPR050486">
    <property type="entry name" value="Mannose-1P_guanyltransferase"/>
</dbReference>
<dbReference type="SUPFAM" id="SSF53448">
    <property type="entry name" value="Nucleotide-diphospho-sugar transferases"/>
    <property type="match status" value="1"/>
</dbReference>
<name>A0A1E5LFR8_9BACI</name>
<dbReference type="AlphaFoldDB" id="A0A1E5LFR8"/>
<dbReference type="GO" id="GO:0005975">
    <property type="term" value="P:carbohydrate metabolic process"/>
    <property type="evidence" value="ECO:0007669"/>
    <property type="project" value="InterPro"/>
</dbReference>
<comment type="similarity">
    <text evidence="2">Belongs to the phosphohexose mutase family.</text>
</comment>
<evidence type="ECO:0000259" key="7">
    <source>
        <dbReference type="Pfam" id="PF02878"/>
    </source>
</evidence>
<feature type="domain" description="Alpha-D-phosphohexomutase alpha/beta/alpha" evidence="7">
    <location>
        <begin position="384"/>
        <end position="511"/>
    </location>
</feature>
<protein>
    <recommendedName>
        <fullName evidence="11">Nucleotidyl transferase</fullName>
    </recommendedName>
</protein>
<dbReference type="OrthoDB" id="9801899at2"/>
<gene>
    <name evidence="9" type="ORF">BFG57_14650</name>
</gene>
<organism evidence="9 10">
    <name type="scientific">Bacillus solimangrovi</name>
    <dbReference type="NCBI Taxonomy" id="1305675"/>
    <lineage>
        <taxon>Bacteria</taxon>
        <taxon>Bacillati</taxon>
        <taxon>Bacillota</taxon>
        <taxon>Bacilli</taxon>
        <taxon>Bacillales</taxon>
        <taxon>Bacillaceae</taxon>
        <taxon>Bacillus</taxon>
    </lineage>
</organism>
<dbReference type="InterPro" id="IPR005835">
    <property type="entry name" value="NTP_transferase_dom"/>
</dbReference>
<proteinExistence type="inferred from homology"/>
<evidence type="ECO:0000259" key="6">
    <source>
        <dbReference type="Pfam" id="PF00483"/>
    </source>
</evidence>
<keyword evidence="10" id="KW-1185">Reference proteome</keyword>
<dbReference type="InterPro" id="IPR005844">
    <property type="entry name" value="A-D-PHexomutase_a/b/a-I"/>
</dbReference>
<evidence type="ECO:0000256" key="2">
    <source>
        <dbReference type="ARBA" id="ARBA00010231"/>
    </source>
</evidence>
<dbReference type="InterPro" id="IPR056764">
    <property type="entry name" value="LbH_EIF2B3/5"/>
</dbReference>
<dbReference type="GO" id="GO:0016868">
    <property type="term" value="F:intramolecular phosphotransferase activity"/>
    <property type="evidence" value="ECO:0007669"/>
    <property type="project" value="InterPro"/>
</dbReference>
<evidence type="ECO:0000256" key="4">
    <source>
        <dbReference type="ARBA" id="ARBA00022540"/>
    </source>
</evidence>
<comment type="subcellular location">
    <subcellularLocation>
        <location evidence="1">Cytoplasm</location>
        <location evidence="1">Cytosol</location>
    </subcellularLocation>
</comment>
<dbReference type="EMBL" id="MJEH01000021">
    <property type="protein sequence ID" value="OEH92910.1"/>
    <property type="molecule type" value="Genomic_DNA"/>
</dbReference>
<accession>A0A1E5LFR8</accession>